<organism evidence="4 6">
    <name type="scientific">Streptococcus zhangguiae</name>
    <dbReference type="NCBI Taxonomy" id="2664091"/>
    <lineage>
        <taxon>Bacteria</taxon>
        <taxon>Bacillati</taxon>
        <taxon>Bacillota</taxon>
        <taxon>Bacilli</taxon>
        <taxon>Lactobacillales</taxon>
        <taxon>Streptococcaceae</taxon>
        <taxon>Streptococcus</taxon>
    </lineage>
</organism>
<gene>
    <name evidence="3" type="ORF">GGG87_03820</name>
    <name evidence="4" type="ORF">GGH11_03860</name>
</gene>
<feature type="transmembrane region" description="Helical" evidence="1">
    <location>
        <begin position="51"/>
        <end position="74"/>
    </location>
</feature>
<dbReference type="EMBL" id="WUBJ01000004">
    <property type="protein sequence ID" value="MWV56118.1"/>
    <property type="molecule type" value="Genomic_DNA"/>
</dbReference>
<sequence length="199" mass="22264">MKKIDWKMLVVTSSLFLIPLVLVSLYYGQLPAVLHTHFGADNVANQTSSKWMSLIFIPLLAFLFHVFLCIALDVTKNGQVPVVKVGKWMMPILTILVMVTILWYNLGNQVDIRRLVVAFLAGVYLIMGNYMPKDVPGMTAPQSLVDRKRAAYLFIGGAVALLLSLFFEPIVSFIVGLLFTAVIIIWSIRVGVKGYRNCQ</sequence>
<feature type="domain" description="DUF1648" evidence="2">
    <location>
        <begin position="15"/>
        <end position="61"/>
    </location>
</feature>
<dbReference type="Pfam" id="PF07853">
    <property type="entry name" value="DUF1648"/>
    <property type="match status" value="1"/>
</dbReference>
<evidence type="ECO:0000313" key="5">
    <source>
        <dbReference type="Proteomes" id="UP000435060"/>
    </source>
</evidence>
<feature type="transmembrane region" description="Helical" evidence="1">
    <location>
        <begin position="173"/>
        <end position="192"/>
    </location>
</feature>
<feature type="transmembrane region" description="Helical" evidence="1">
    <location>
        <begin position="150"/>
        <end position="167"/>
    </location>
</feature>
<evidence type="ECO:0000313" key="4">
    <source>
        <dbReference type="EMBL" id="MWV56118.1"/>
    </source>
</evidence>
<reference evidence="3 5" key="2">
    <citation type="submission" date="2019-11" db="EMBL/GenBank/DDBJ databases">
        <title>Streptococcis sp. isolated from the respiratory tract of Marmot.</title>
        <authorList>
            <person name="Zhang G."/>
        </authorList>
    </citation>
    <scope>NUCLEOTIDE SEQUENCE [LARGE SCALE GENOMIC DNA]</scope>
    <source>
        <strain evidence="5">zg-86</strain>
        <strain evidence="3">Zg-86</strain>
    </source>
</reference>
<reference evidence="4 6" key="1">
    <citation type="submission" date="2019-10" db="EMBL/GenBank/DDBJ databases">
        <title>Streptococcis sp, isolated from the respiratory tract of Marmot.</title>
        <authorList>
            <person name="Zhang G."/>
        </authorList>
    </citation>
    <scope>NUCLEOTIDE SEQUENCE [LARGE SCALE GENOMIC DNA]</scope>
    <source>
        <strain evidence="6">zg-70</strain>
        <strain evidence="4">Zg-70</strain>
    </source>
</reference>
<keyword evidence="1" id="KW-0812">Transmembrane</keyword>
<keyword evidence="5" id="KW-1185">Reference proteome</keyword>
<dbReference type="AlphaFoldDB" id="A0A6I4RBP1"/>
<name>A0A6I4RBP1_9STRE</name>
<evidence type="ECO:0000313" key="6">
    <source>
        <dbReference type="Proteomes" id="UP000435423"/>
    </source>
</evidence>
<dbReference type="EMBL" id="WLCG01000004">
    <property type="protein sequence ID" value="MTB64130.1"/>
    <property type="molecule type" value="Genomic_DNA"/>
</dbReference>
<keyword evidence="1" id="KW-0472">Membrane</keyword>
<evidence type="ECO:0000259" key="2">
    <source>
        <dbReference type="Pfam" id="PF07853"/>
    </source>
</evidence>
<comment type="caution">
    <text evidence="4">The sequence shown here is derived from an EMBL/GenBank/DDBJ whole genome shotgun (WGS) entry which is preliminary data.</text>
</comment>
<dbReference type="InterPro" id="IPR012867">
    <property type="entry name" value="DUF1648"/>
</dbReference>
<accession>A0A6I4RBP1</accession>
<dbReference type="Proteomes" id="UP000435423">
    <property type="component" value="Unassembled WGS sequence"/>
</dbReference>
<evidence type="ECO:0000256" key="1">
    <source>
        <dbReference type="SAM" id="Phobius"/>
    </source>
</evidence>
<dbReference type="RefSeq" id="WP_154608218.1">
    <property type="nucleotide sequence ID" value="NZ_CP072115.1"/>
</dbReference>
<proteinExistence type="predicted"/>
<keyword evidence="1" id="KW-1133">Transmembrane helix</keyword>
<evidence type="ECO:0000313" key="3">
    <source>
        <dbReference type="EMBL" id="MTB64130.1"/>
    </source>
</evidence>
<feature type="transmembrane region" description="Helical" evidence="1">
    <location>
        <begin position="9"/>
        <end position="28"/>
    </location>
</feature>
<protein>
    <submittedName>
        <fullName evidence="4">DUF1648 domain-containing protein</fullName>
    </submittedName>
</protein>
<feature type="transmembrane region" description="Helical" evidence="1">
    <location>
        <begin position="112"/>
        <end position="130"/>
    </location>
</feature>
<dbReference type="Proteomes" id="UP000435060">
    <property type="component" value="Unassembled WGS sequence"/>
</dbReference>
<feature type="transmembrane region" description="Helical" evidence="1">
    <location>
        <begin position="86"/>
        <end position="106"/>
    </location>
</feature>